<accession>A0A1W2G0B7</accession>
<keyword evidence="2" id="KW-1185">Reference proteome</keyword>
<dbReference type="EMBL" id="FWXV01000022">
    <property type="protein sequence ID" value="SMD27328.1"/>
    <property type="molecule type" value="Genomic_DNA"/>
</dbReference>
<evidence type="ECO:0000313" key="2">
    <source>
        <dbReference type="Proteomes" id="UP000192674"/>
    </source>
</evidence>
<evidence type="ECO:0000313" key="1">
    <source>
        <dbReference type="EMBL" id="SMD27328.1"/>
    </source>
</evidence>
<proteinExistence type="predicted"/>
<sequence>MTGGGAATNSGIDFQHRFGALAMLSILTGVDLVVDDLAGSDVTELCFETSDGIDDLVIKTERRCYFVQAKRSLSLSPGIGSEYSSVIRQFVRQYLERPDADDRYVLATSYAASKSIRQDLRKLTESVRLNPVAHGGNPVSVSERSVLEITRALIKHHYEELSGESADEDVLGRILGRVAVTVVDVEAGGAHERAAVAVVASRSRLAPLIVWQSLVASCLSMAKNRQSVAAARLVEMMGGYFGGGDATPEATADAELQIVFAGQSLQSGREVVLAELEGKLLLAEMVRFNEDGSKRVRFADGQVYIGGNPFPLFRRASSAKGILRLIEASPELTEGRQVFVTEINSDEDFDASPIARAHTELCQQLWRRNSEPSSCLVCSLPVSDNRSHFVELDEDNVEPAVGLVHGACLRPTHRVVGELRSELFKTYPHLKDFDYNTWFRVRPAGQGVFNGVGTVSSGPVRIFWKPDRDRYAIGTWGVAYELEDGRRYYLRNRGRVLRYSKAGALAAAETMNEQIVGALDRGDPFCVADDDTFGPYSRLVRMPAGGQPVQVGKASAAELDRATMIAYRTTENYYAPLVVLIDRNNDERFTLFGAFVLLTDPLSMSDAVANWTAAGFDVPELATVLIESDDQFDAFAAGALLDGFGVVVDPRFDMKQTLVGGVIIDHFDSAVAAAEHPSR</sequence>
<name>A0A1W2G0B7_KIBAR</name>
<gene>
    <name evidence="1" type="ORF">SAMN05661093_10931</name>
</gene>
<dbReference type="RefSeq" id="WP_084434871.1">
    <property type="nucleotide sequence ID" value="NZ_FWXV01000022.1"/>
</dbReference>
<organism evidence="1 2">
    <name type="scientific">Kibdelosporangium aridum</name>
    <dbReference type="NCBI Taxonomy" id="2030"/>
    <lineage>
        <taxon>Bacteria</taxon>
        <taxon>Bacillati</taxon>
        <taxon>Actinomycetota</taxon>
        <taxon>Actinomycetes</taxon>
        <taxon>Pseudonocardiales</taxon>
        <taxon>Pseudonocardiaceae</taxon>
        <taxon>Kibdelosporangium</taxon>
    </lineage>
</organism>
<reference evidence="1 2" key="1">
    <citation type="submission" date="2017-04" db="EMBL/GenBank/DDBJ databases">
        <authorList>
            <person name="Afonso C.L."/>
            <person name="Miller P.J."/>
            <person name="Scott M.A."/>
            <person name="Spackman E."/>
            <person name="Goraichik I."/>
            <person name="Dimitrov K.M."/>
            <person name="Suarez D.L."/>
            <person name="Swayne D.E."/>
        </authorList>
    </citation>
    <scope>NUCLEOTIDE SEQUENCE [LARGE SCALE GENOMIC DNA]</scope>
    <source>
        <strain evidence="1 2">DSM 43828</strain>
    </source>
</reference>
<dbReference type="AlphaFoldDB" id="A0A1W2G0B7"/>
<dbReference type="Proteomes" id="UP000192674">
    <property type="component" value="Unassembled WGS sequence"/>
</dbReference>
<dbReference type="OrthoDB" id="2080133at2"/>
<protein>
    <submittedName>
        <fullName evidence="1">Uncharacterized protein</fullName>
    </submittedName>
</protein>